<dbReference type="AlphaFoldDB" id="A0A4P2R3R2"/>
<dbReference type="InterPro" id="IPR003347">
    <property type="entry name" value="JmjC_dom"/>
</dbReference>
<evidence type="ECO:0000313" key="3">
    <source>
        <dbReference type="Proteomes" id="UP000295497"/>
    </source>
</evidence>
<dbReference type="Proteomes" id="UP000295497">
    <property type="component" value="Chromosome"/>
</dbReference>
<dbReference type="EMBL" id="CP012672">
    <property type="protein sequence ID" value="AUX37704.1"/>
    <property type="molecule type" value="Genomic_DNA"/>
</dbReference>
<dbReference type="RefSeq" id="WP_129580283.1">
    <property type="nucleotide sequence ID" value="NZ_CP012672.1"/>
</dbReference>
<dbReference type="PANTHER" id="PTHR12461">
    <property type="entry name" value="HYPOXIA-INDUCIBLE FACTOR 1 ALPHA INHIBITOR-RELATED"/>
    <property type="match status" value="1"/>
</dbReference>
<dbReference type="SUPFAM" id="SSF51197">
    <property type="entry name" value="Clavaminate synthase-like"/>
    <property type="match status" value="1"/>
</dbReference>
<proteinExistence type="predicted"/>
<dbReference type="PANTHER" id="PTHR12461:SF105">
    <property type="entry name" value="HYPOXIA-INDUCIBLE FACTOR 1-ALPHA INHIBITOR"/>
    <property type="match status" value="1"/>
</dbReference>
<dbReference type="PROSITE" id="PS51184">
    <property type="entry name" value="JMJC"/>
    <property type="match status" value="1"/>
</dbReference>
<protein>
    <recommendedName>
        <fullName evidence="1">JmjC domain-containing protein</fullName>
    </recommendedName>
</protein>
<dbReference type="InterPro" id="IPR041667">
    <property type="entry name" value="Cupin_8"/>
</dbReference>
<name>A0A4P2R3R2_SORCE</name>
<dbReference type="Pfam" id="PF13621">
    <property type="entry name" value="Cupin_8"/>
    <property type="match status" value="1"/>
</dbReference>
<accession>A0A4P2R3R2</accession>
<gene>
    <name evidence="2" type="ORF">SOCE836_099340</name>
</gene>
<organism evidence="2 3">
    <name type="scientific">Sorangium cellulosum</name>
    <name type="common">Polyangium cellulosum</name>
    <dbReference type="NCBI Taxonomy" id="56"/>
    <lineage>
        <taxon>Bacteria</taxon>
        <taxon>Pseudomonadati</taxon>
        <taxon>Myxococcota</taxon>
        <taxon>Polyangia</taxon>
        <taxon>Polyangiales</taxon>
        <taxon>Polyangiaceae</taxon>
        <taxon>Sorangium</taxon>
    </lineage>
</organism>
<reference evidence="2 3" key="1">
    <citation type="submission" date="2015-09" db="EMBL/GenBank/DDBJ databases">
        <title>Sorangium comparison.</title>
        <authorList>
            <person name="Zaburannyi N."/>
            <person name="Bunk B."/>
            <person name="Overmann J."/>
            <person name="Mueller R."/>
        </authorList>
    </citation>
    <scope>NUCLEOTIDE SEQUENCE [LARGE SCALE GENOMIC DNA]</scope>
    <source>
        <strain evidence="2 3">So ce836</strain>
    </source>
</reference>
<dbReference type="Gene3D" id="2.60.120.650">
    <property type="entry name" value="Cupin"/>
    <property type="match status" value="1"/>
</dbReference>
<sequence>MLNLTAMGLQVSEIERVGSLSVEAFRRTYYKTKTPVVIEGGASSWTRRWSFDWLDETYGSQEIAFSTDPVGAEKVGRIRLRDYLRSLDATEAYGDQLEASDFRRISDYYEVPAYVPMPRQLTVALWVGPSGTIAHFHKDYYYQIPFLRNENCFVQICGKKQFVLVPPAYDDCMCTASSDSTNVKSEILLDAWDRAKHPRLAEARMMQTVVGPGDILYLPRDHWHYVTSLEKSISLSFWWYPENLVDKLMTYRAQLEAGRDPGLPEITAQDVEEFGGMDRVMHACSMLPPGFRQMLTAAVGMAR</sequence>
<feature type="domain" description="JmjC" evidence="1">
    <location>
        <begin position="100"/>
        <end position="256"/>
    </location>
</feature>
<evidence type="ECO:0000259" key="1">
    <source>
        <dbReference type="PROSITE" id="PS51184"/>
    </source>
</evidence>
<evidence type="ECO:0000313" key="2">
    <source>
        <dbReference type="EMBL" id="AUX37704.1"/>
    </source>
</evidence>